<organism evidence="4 5">
    <name type="scientific">Corynebacterium striatum</name>
    <dbReference type="NCBI Taxonomy" id="43770"/>
    <lineage>
        <taxon>Bacteria</taxon>
        <taxon>Bacillati</taxon>
        <taxon>Actinomycetota</taxon>
        <taxon>Actinomycetes</taxon>
        <taxon>Mycobacteriales</taxon>
        <taxon>Corynebacteriaceae</taxon>
        <taxon>Corynebacterium</taxon>
    </lineage>
</organism>
<name>A0A2Z2J6K6_CORST</name>
<dbReference type="AlphaFoldDB" id="A0A2Z2J6K6"/>
<dbReference type="KEGG" id="cstr:CBE89_13035"/>
<dbReference type="RefSeq" id="WP_086892280.1">
    <property type="nucleotide sequence ID" value="NZ_CP021252.1"/>
</dbReference>
<dbReference type="EMBL" id="CP021252">
    <property type="protein sequence ID" value="ART22301.1"/>
    <property type="molecule type" value="Genomic_DNA"/>
</dbReference>
<dbReference type="SUPFAM" id="SSF69047">
    <property type="entry name" value="Hypothetical protein YjbJ"/>
    <property type="match status" value="1"/>
</dbReference>
<dbReference type="InterPro" id="IPR008462">
    <property type="entry name" value="CsbD"/>
</dbReference>
<dbReference type="InterPro" id="IPR036629">
    <property type="entry name" value="YjbJ_sf"/>
</dbReference>
<feature type="domain" description="CsbD-like" evidence="3">
    <location>
        <begin position="4"/>
        <end position="54"/>
    </location>
</feature>
<feature type="compositionally biased region" description="Basic and acidic residues" evidence="2">
    <location>
        <begin position="1"/>
        <end position="17"/>
    </location>
</feature>
<evidence type="ECO:0000259" key="3">
    <source>
        <dbReference type="Pfam" id="PF05532"/>
    </source>
</evidence>
<evidence type="ECO:0000313" key="4">
    <source>
        <dbReference type="EMBL" id="ART22301.1"/>
    </source>
</evidence>
<dbReference type="Gene3D" id="1.10.1470.10">
    <property type="entry name" value="YjbJ"/>
    <property type="match status" value="1"/>
</dbReference>
<dbReference type="Proteomes" id="UP000250197">
    <property type="component" value="Chromosome"/>
</dbReference>
<proteinExistence type="inferred from homology"/>
<feature type="region of interest" description="Disordered" evidence="2">
    <location>
        <begin position="1"/>
        <end position="50"/>
    </location>
</feature>
<protein>
    <submittedName>
        <fullName evidence="4">CsbD family protein</fullName>
    </submittedName>
</protein>
<dbReference type="Pfam" id="PF05532">
    <property type="entry name" value="CsbD"/>
    <property type="match status" value="1"/>
</dbReference>
<reference evidence="4 5" key="1">
    <citation type="submission" date="2017-05" db="EMBL/GenBank/DDBJ databases">
        <title>Complete genome sequence of Corynebacterium striatum KC-Na-1 isolated from Neophocaena asiaeorientalis in Korea.</title>
        <authorList>
            <person name="Kim J.H."/>
            <person name="Lee K."/>
        </authorList>
    </citation>
    <scope>NUCLEOTIDE SEQUENCE [LARGE SCALE GENOMIC DNA]</scope>
    <source>
        <strain evidence="4 5">KC-Na-01</strain>
    </source>
</reference>
<accession>A0A2Z2J6K6</accession>
<evidence type="ECO:0000256" key="1">
    <source>
        <dbReference type="ARBA" id="ARBA00009129"/>
    </source>
</evidence>
<feature type="compositionally biased region" description="Basic and acidic residues" evidence="2">
    <location>
        <begin position="41"/>
        <end position="50"/>
    </location>
</feature>
<comment type="similarity">
    <text evidence="1">Belongs to the UPF0337 (CsbD) family.</text>
</comment>
<evidence type="ECO:0000313" key="5">
    <source>
        <dbReference type="Proteomes" id="UP000250197"/>
    </source>
</evidence>
<sequence>MGDFENKKDNLVGKAKEAAGNATGNEDLENEGKADQVTSDAKQKVSDAAEGIKDKANEVIGGLKDK</sequence>
<evidence type="ECO:0000256" key="2">
    <source>
        <dbReference type="SAM" id="MobiDB-lite"/>
    </source>
</evidence>
<gene>
    <name evidence="4" type="ORF">CBE89_13035</name>
</gene>